<dbReference type="AlphaFoldDB" id="A0A369JKC7"/>
<sequence>MASPLVLQSQVPDLPLEILSMFVRFSSRSTLLSWSRVNKFVHREATFNLYRWLELNQNGEKLKACLNTLLASKKAKADADADPTKAAKPIDLTKLVQVVITDYQRNAFCPGFTFEVYGADVAALIKMCPNVKHLDLNVAAIDTLRRLIPGNIPVGTTDVSPEIITLSTRDLAASPVIAELVNIQPSLTKIWIRSLLISLSPAIEQHHSRTLRWEINDDVELQFDLDALDTMLECMKPTLGRIRGDMTRPGVEWQNIFEKLLTFQGYLSLVLPGGAALNELCNRLKAGMKEPTLGELGQYKVIEWYGGKC</sequence>
<name>A0A369JKC7_HYPMA</name>
<evidence type="ECO:0000313" key="1">
    <source>
        <dbReference type="EMBL" id="RDB21782.1"/>
    </source>
</evidence>
<organism evidence="1 2">
    <name type="scientific">Hypsizygus marmoreus</name>
    <name type="common">White beech mushroom</name>
    <name type="synonym">Agaricus marmoreus</name>
    <dbReference type="NCBI Taxonomy" id="39966"/>
    <lineage>
        <taxon>Eukaryota</taxon>
        <taxon>Fungi</taxon>
        <taxon>Dikarya</taxon>
        <taxon>Basidiomycota</taxon>
        <taxon>Agaricomycotina</taxon>
        <taxon>Agaricomycetes</taxon>
        <taxon>Agaricomycetidae</taxon>
        <taxon>Agaricales</taxon>
        <taxon>Tricholomatineae</taxon>
        <taxon>Lyophyllaceae</taxon>
        <taxon>Hypsizygus</taxon>
    </lineage>
</organism>
<evidence type="ECO:0000313" key="2">
    <source>
        <dbReference type="Proteomes" id="UP000076154"/>
    </source>
</evidence>
<reference evidence="1" key="1">
    <citation type="submission" date="2018-04" db="EMBL/GenBank/DDBJ databases">
        <title>Whole genome sequencing of Hypsizygus marmoreus.</title>
        <authorList>
            <person name="Choi I.-G."/>
            <person name="Min B."/>
            <person name="Kim J.-G."/>
            <person name="Kim S."/>
            <person name="Oh Y.-L."/>
            <person name="Kong W.-S."/>
            <person name="Park H."/>
            <person name="Jeong J."/>
            <person name="Song E.-S."/>
        </authorList>
    </citation>
    <scope>NUCLEOTIDE SEQUENCE [LARGE SCALE GENOMIC DNA]</scope>
    <source>
        <strain evidence="1">51987-8</strain>
    </source>
</reference>
<dbReference type="InParanoid" id="A0A369JKC7"/>
<dbReference type="Proteomes" id="UP000076154">
    <property type="component" value="Unassembled WGS sequence"/>
</dbReference>
<protein>
    <submittedName>
        <fullName evidence="1">Uncharacterized protein</fullName>
    </submittedName>
</protein>
<keyword evidence="2" id="KW-1185">Reference proteome</keyword>
<dbReference type="EMBL" id="LUEZ02000053">
    <property type="protein sequence ID" value="RDB21782.1"/>
    <property type="molecule type" value="Genomic_DNA"/>
</dbReference>
<gene>
    <name evidence="1" type="ORF">Hypma_010940</name>
</gene>
<proteinExistence type="predicted"/>
<accession>A0A369JKC7</accession>
<comment type="caution">
    <text evidence="1">The sequence shown here is derived from an EMBL/GenBank/DDBJ whole genome shotgun (WGS) entry which is preliminary data.</text>
</comment>